<sequence>MLKGPLVMNGNLPRNEIVGITTSTYIVPSIRSRDVAEMIQNEKELILIDCRNENEFSQTHVKNAVLLNNNPLMVKRFLKGSKQLSDLLLVSKNANEIVSKMEKIQTIFYDSGSIQGSMKDILQHLVVKKNLNVKAMEGGFQEFSSTYQDLCTDPCLESRDSGENLLSYCNVISTAEWEKAPPAKILPHLVLGNVYDADNKQVLQKLNVGYIINVSEHIPFKFEKDFKYFRVPTKDNTGANLTTYFNGAFEFIETARTKGSVVFIHCHAGISRSVSITIAYMIKYYKMGLYQAYNFIKARRPCVAPNLNFMGQLLAFEKQVREEELKTPVQHKNMDSSGGASSGDSISLVSKLINIPSMVNSSLDEDYVTMDETPKLEENSFGSVFESNEKLNLAPKLKIPPQFAPYAPGSKYQTNQIQVYLTQTEWNDLEYVGKHTLSPRNETQHPVPGERRGSVARMVDSFEHHLQTNPTPNLEEV</sequence>
<evidence type="ECO:0000313" key="8">
    <source>
        <dbReference type="EMBL" id="KAI6661582.1"/>
    </source>
</evidence>
<dbReference type="InterPro" id="IPR008343">
    <property type="entry name" value="MKP"/>
</dbReference>
<dbReference type="Pfam" id="PF00782">
    <property type="entry name" value="DSPc"/>
    <property type="match status" value="1"/>
</dbReference>
<dbReference type="GO" id="GO:0017017">
    <property type="term" value="F:MAP kinase tyrosine/serine/threonine phosphatase activity"/>
    <property type="evidence" value="ECO:0007669"/>
    <property type="project" value="InterPro"/>
</dbReference>
<evidence type="ECO:0000259" key="5">
    <source>
        <dbReference type="PROSITE" id="PS50054"/>
    </source>
</evidence>
<dbReference type="GO" id="GO:0043409">
    <property type="term" value="P:negative regulation of MAPK cascade"/>
    <property type="evidence" value="ECO:0007669"/>
    <property type="project" value="TreeGrafter"/>
</dbReference>
<dbReference type="PANTHER" id="PTHR10159">
    <property type="entry name" value="DUAL SPECIFICITY PROTEIN PHOSPHATASE"/>
    <property type="match status" value="1"/>
</dbReference>
<evidence type="ECO:0000313" key="9">
    <source>
        <dbReference type="Proteomes" id="UP001165289"/>
    </source>
</evidence>
<dbReference type="InterPro" id="IPR036873">
    <property type="entry name" value="Rhodanese-like_dom_sf"/>
</dbReference>
<feature type="domain" description="Tyrosine-protein phosphatase" evidence="5">
    <location>
        <begin position="181"/>
        <end position="322"/>
    </location>
</feature>
<comment type="similarity">
    <text evidence="1">Belongs to the protein-tyrosine phosphatase family. Non-receptor class dual specificity subfamily.</text>
</comment>
<evidence type="ECO:0000256" key="4">
    <source>
        <dbReference type="ARBA" id="ARBA00022912"/>
    </source>
</evidence>
<dbReference type="Gene3D" id="3.40.250.10">
    <property type="entry name" value="Rhodanese-like domain"/>
    <property type="match status" value="1"/>
</dbReference>
<dbReference type="PROSITE" id="PS50206">
    <property type="entry name" value="RHODANESE_3"/>
    <property type="match status" value="1"/>
</dbReference>
<dbReference type="EC" id="3.1.3.48" evidence="2"/>
<keyword evidence="9" id="KW-1185">Reference proteome</keyword>
<dbReference type="CDD" id="cd14498">
    <property type="entry name" value="DSP"/>
    <property type="match status" value="1"/>
</dbReference>
<evidence type="ECO:0000259" key="6">
    <source>
        <dbReference type="PROSITE" id="PS50056"/>
    </source>
</evidence>
<dbReference type="InterPro" id="IPR001763">
    <property type="entry name" value="Rhodanese-like_dom"/>
</dbReference>
<accession>A0AAV7KJN5</accession>
<comment type="caution">
    <text evidence="8">The sequence shown here is derived from an EMBL/GenBank/DDBJ whole genome shotgun (WGS) entry which is preliminary data.</text>
</comment>
<organism evidence="8 9">
    <name type="scientific">Oopsacas minuta</name>
    <dbReference type="NCBI Taxonomy" id="111878"/>
    <lineage>
        <taxon>Eukaryota</taxon>
        <taxon>Metazoa</taxon>
        <taxon>Porifera</taxon>
        <taxon>Hexactinellida</taxon>
        <taxon>Hexasterophora</taxon>
        <taxon>Lyssacinosida</taxon>
        <taxon>Leucopsacidae</taxon>
        <taxon>Oopsacas</taxon>
    </lineage>
</organism>
<dbReference type="Pfam" id="PF00581">
    <property type="entry name" value="Rhodanese"/>
    <property type="match status" value="1"/>
</dbReference>
<dbReference type="EMBL" id="JAKMXF010000011">
    <property type="protein sequence ID" value="KAI6661582.1"/>
    <property type="molecule type" value="Genomic_DNA"/>
</dbReference>
<dbReference type="InterPro" id="IPR029021">
    <property type="entry name" value="Prot-tyrosine_phosphatase-like"/>
</dbReference>
<evidence type="ECO:0000256" key="3">
    <source>
        <dbReference type="ARBA" id="ARBA00022801"/>
    </source>
</evidence>
<protein>
    <recommendedName>
        <fullName evidence="2">protein-tyrosine-phosphatase</fullName>
        <ecNumber evidence="2">3.1.3.48</ecNumber>
    </recommendedName>
</protein>
<evidence type="ECO:0000259" key="7">
    <source>
        <dbReference type="PROSITE" id="PS50206"/>
    </source>
</evidence>
<feature type="domain" description="Tyrosine specific protein phosphatases" evidence="6">
    <location>
        <begin position="243"/>
        <end position="301"/>
    </location>
</feature>
<keyword evidence="3" id="KW-0378">Hydrolase</keyword>
<keyword evidence="4" id="KW-0904">Protein phosphatase</keyword>
<gene>
    <name evidence="8" type="ORF">LOD99_13455</name>
</gene>
<dbReference type="GO" id="GO:0008330">
    <property type="term" value="F:protein tyrosine/threonine phosphatase activity"/>
    <property type="evidence" value="ECO:0007669"/>
    <property type="project" value="TreeGrafter"/>
</dbReference>
<dbReference type="PROSITE" id="PS50054">
    <property type="entry name" value="TYR_PHOSPHATASE_DUAL"/>
    <property type="match status" value="1"/>
</dbReference>
<reference evidence="8 9" key="1">
    <citation type="journal article" date="2023" name="BMC Biol.">
        <title>The compact genome of the sponge Oopsacas minuta (Hexactinellida) is lacking key metazoan core genes.</title>
        <authorList>
            <person name="Santini S."/>
            <person name="Schenkelaars Q."/>
            <person name="Jourda C."/>
            <person name="Duchesne M."/>
            <person name="Belahbib H."/>
            <person name="Rocher C."/>
            <person name="Selva M."/>
            <person name="Riesgo A."/>
            <person name="Vervoort M."/>
            <person name="Leys S.P."/>
            <person name="Kodjabachian L."/>
            <person name="Le Bivic A."/>
            <person name="Borchiellini C."/>
            <person name="Claverie J.M."/>
            <person name="Renard E."/>
        </authorList>
    </citation>
    <scope>NUCLEOTIDE SEQUENCE [LARGE SCALE GENOMIC DNA]</scope>
    <source>
        <strain evidence="8">SPO-2</strain>
    </source>
</reference>
<dbReference type="InterPro" id="IPR000387">
    <property type="entry name" value="Tyr_Pase_dom"/>
</dbReference>
<dbReference type="PRINTS" id="PR01764">
    <property type="entry name" value="MAPKPHPHTASE"/>
</dbReference>
<dbReference type="SUPFAM" id="SSF52821">
    <property type="entry name" value="Rhodanese/Cell cycle control phosphatase"/>
    <property type="match status" value="1"/>
</dbReference>
<dbReference type="InterPro" id="IPR000340">
    <property type="entry name" value="Dual-sp_phosphatase_cat-dom"/>
</dbReference>
<dbReference type="InterPro" id="IPR020422">
    <property type="entry name" value="TYR_PHOSPHATASE_DUAL_dom"/>
</dbReference>
<dbReference type="SUPFAM" id="SSF52799">
    <property type="entry name" value="(Phosphotyrosine protein) phosphatases II"/>
    <property type="match status" value="1"/>
</dbReference>
<dbReference type="GO" id="GO:0005737">
    <property type="term" value="C:cytoplasm"/>
    <property type="evidence" value="ECO:0007669"/>
    <property type="project" value="TreeGrafter"/>
</dbReference>
<dbReference type="Gene3D" id="3.90.190.10">
    <property type="entry name" value="Protein tyrosine phosphatase superfamily"/>
    <property type="match status" value="1"/>
</dbReference>
<dbReference type="PROSITE" id="PS50056">
    <property type="entry name" value="TYR_PHOSPHATASE_2"/>
    <property type="match status" value="1"/>
</dbReference>
<dbReference type="GO" id="GO:0033550">
    <property type="term" value="F:MAP kinase tyrosine phosphatase activity"/>
    <property type="evidence" value="ECO:0007669"/>
    <property type="project" value="TreeGrafter"/>
</dbReference>
<dbReference type="SMART" id="SM00195">
    <property type="entry name" value="DSPc"/>
    <property type="match status" value="1"/>
</dbReference>
<evidence type="ECO:0000256" key="2">
    <source>
        <dbReference type="ARBA" id="ARBA00013064"/>
    </source>
</evidence>
<dbReference type="PANTHER" id="PTHR10159:SF519">
    <property type="entry name" value="DUAL SPECIFICITY PROTEIN PHOSPHATASE MPK3"/>
    <property type="match status" value="1"/>
</dbReference>
<proteinExistence type="inferred from homology"/>
<evidence type="ECO:0000256" key="1">
    <source>
        <dbReference type="ARBA" id="ARBA00008601"/>
    </source>
</evidence>
<dbReference type="SMART" id="SM00450">
    <property type="entry name" value="RHOD"/>
    <property type="match status" value="1"/>
</dbReference>
<feature type="domain" description="Rhodanese" evidence="7">
    <location>
        <begin position="41"/>
        <end position="152"/>
    </location>
</feature>
<dbReference type="AlphaFoldDB" id="A0AAV7KJN5"/>
<name>A0AAV7KJN5_9METZ</name>
<dbReference type="Proteomes" id="UP001165289">
    <property type="component" value="Unassembled WGS sequence"/>
</dbReference>